<evidence type="ECO:0000256" key="3">
    <source>
        <dbReference type="ARBA" id="ARBA00022670"/>
    </source>
</evidence>
<dbReference type="InterPro" id="IPR019756">
    <property type="entry name" value="Pept_S26A_signal_pept_1_Ser-AS"/>
</dbReference>
<feature type="domain" description="Peptidase S26" evidence="7">
    <location>
        <begin position="23"/>
        <end position="174"/>
    </location>
</feature>
<keyword evidence="6" id="KW-1133">Transmembrane helix</keyword>
<keyword evidence="6" id="KW-0812">Transmembrane</keyword>
<gene>
    <name evidence="8" type="primary">sipP</name>
    <name evidence="8" type="ORF">NEOCIP111885_01490</name>
</gene>
<feature type="active site" evidence="5">
    <location>
        <position position="52"/>
    </location>
</feature>
<accession>A0A9C7G8P9</accession>
<keyword evidence="4 6" id="KW-0378">Hydrolase</keyword>
<evidence type="ECO:0000313" key="8">
    <source>
        <dbReference type="EMBL" id="CAG9607798.1"/>
    </source>
</evidence>
<dbReference type="Gene3D" id="2.10.109.10">
    <property type="entry name" value="Umud Fragment, subunit A"/>
    <property type="match status" value="1"/>
</dbReference>
<dbReference type="GO" id="GO:0005886">
    <property type="term" value="C:plasma membrane"/>
    <property type="evidence" value="ECO:0007669"/>
    <property type="project" value="UniProtKB-SubCell"/>
</dbReference>
<evidence type="ECO:0000256" key="1">
    <source>
        <dbReference type="ARBA" id="ARBA00004401"/>
    </source>
</evidence>
<name>A0A9C7G8P9_9BACI</name>
<dbReference type="GO" id="GO:0006465">
    <property type="term" value="P:signal peptide processing"/>
    <property type="evidence" value="ECO:0007669"/>
    <property type="project" value="InterPro"/>
</dbReference>
<dbReference type="PANTHER" id="PTHR43390">
    <property type="entry name" value="SIGNAL PEPTIDASE I"/>
    <property type="match status" value="1"/>
</dbReference>
<protein>
    <recommendedName>
        <fullName evidence="6">Signal peptidase I</fullName>
        <ecNumber evidence="6">3.4.21.89</ecNumber>
    </recommendedName>
</protein>
<dbReference type="GO" id="GO:0004252">
    <property type="term" value="F:serine-type endopeptidase activity"/>
    <property type="evidence" value="ECO:0007669"/>
    <property type="project" value="InterPro"/>
</dbReference>
<dbReference type="InterPro" id="IPR000223">
    <property type="entry name" value="Pept_S26A_signal_pept_1"/>
</dbReference>
<dbReference type="PANTHER" id="PTHR43390:SF1">
    <property type="entry name" value="CHLOROPLAST PROCESSING PEPTIDASE"/>
    <property type="match status" value="1"/>
</dbReference>
<keyword evidence="9" id="KW-1185">Reference proteome</keyword>
<evidence type="ECO:0000259" key="7">
    <source>
        <dbReference type="Pfam" id="PF10502"/>
    </source>
</evidence>
<dbReference type="Proteomes" id="UP000789845">
    <property type="component" value="Unassembled WGS sequence"/>
</dbReference>
<comment type="similarity">
    <text evidence="2 6">Belongs to the peptidase S26 family.</text>
</comment>
<evidence type="ECO:0000256" key="6">
    <source>
        <dbReference type="RuleBase" id="RU362042"/>
    </source>
</evidence>
<comment type="caution">
    <text evidence="8">The sequence shown here is derived from an EMBL/GenBank/DDBJ whole genome shotgun (WGS) entry which is preliminary data.</text>
</comment>
<sequence>MENTVLKEDNYDIKQTSKKSAILEWVKFGFFLLLIVFLIRHSIGITTVSGFSMQPTFHDGNVVFEEKVSKYFTSPELGDVVIINKREQGYKIIKRVLGVEGDTIEIKNGIVFVNQEAVPEVMTEGVSNDMATVIVPEDHIFVMGDNRAPGESIDSRDPSVGPMPLSSLDGYVLFSLNPLGSIPKPINLN</sequence>
<dbReference type="PROSITE" id="PS00501">
    <property type="entry name" value="SPASE_I_1"/>
    <property type="match status" value="1"/>
</dbReference>
<comment type="subcellular location">
    <subcellularLocation>
        <location evidence="1">Cell membrane</location>
        <topology evidence="1">Single-pass type II membrane protein</topology>
    </subcellularLocation>
    <subcellularLocation>
        <location evidence="6">Membrane</location>
        <topology evidence="6">Single-pass type II membrane protein</topology>
    </subcellularLocation>
</comment>
<evidence type="ECO:0000256" key="5">
    <source>
        <dbReference type="PIRSR" id="PIRSR600223-1"/>
    </source>
</evidence>
<dbReference type="InterPro" id="IPR019533">
    <property type="entry name" value="Peptidase_S26"/>
</dbReference>
<dbReference type="Pfam" id="PF10502">
    <property type="entry name" value="Peptidase_S26"/>
    <property type="match status" value="1"/>
</dbReference>
<dbReference type="AlphaFoldDB" id="A0A9C7G8P9"/>
<dbReference type="EMBL" id="CAKJTG010000007">
    <property type="protein sequence ID" value="CAG9607798.1"/>
    <property type="molecule type" value="Genomic_DNA"/>
</dbReference>
<dbReference type="NCBIfam" id="TIGR02227">
    <property type="entry name" value="sigpep_I_bact"/>
    <property type="match status" value="1"/>
</dbReference>
<comment type="catalytic activity">
    <reaction evidence="6">
        <text>Cleavage of hydrophobic, N-terminal signal or leader sequences from secreted and periplasmic proteins.</text>
        <dbReference type="EC" id="3.4.21.89"/>
    </reaction>
</comment>
<dbReference type="GO" id="GO:0009003">
    <property type="term" value="F:signal peptidase activity"/>
    <property type="evidence" value="ECO:0007669"/>
    <property type="project" value="UniProtKB-EC"/>
</dbReference>
<evidence type="ECO:0000256" key="2">
    <source>
        <dbReference type="ARBA" id="ARBA00009370"/>
    </source>
</evidence>
<proteinExistence type="inferred from homology"/>
<feature type="active site" evidence="5">
    <location>
        <position position="94"/>
    </location>
</feature>
<feature type="transmembrane region" description="Helical" evidence="6">
    <location>
        <begin position="21"/>
        <end position="39"/>
    </location>
</feature>
<dbReference type="CDD" id="cd06530">
    <property type="entry name" value="S26_SPase_I"/>
    <property type="match status" value="1"/>
</dbReference>
<dbReference type="SUPFAM" id="SSF51306">
    <property type="entry name" value="LexA/Signal peptidase"/>
    <property type="match status" value="1"/>
</dbReference>
<evidence type="ECO:0000256" key="4">
    <source>
        <dbReference type="ARBA" id="ARBA00022801"/>
    </source>
</evidence>
<evidence type="ECO:0000313" key="9">
    <source>
        <dbReference type="Proteomes" id="UP000789845"/>
    </source>
</evidence>
<keyword evidence="6" id="KW-0472">Membrane</keyword>
<dbReference type="RefSeq" id="WP_230496057.1">
    <property type="nucleotide sequence ID" value="NZ_CAKJTG010000007.1"/>
</dbReference>
<reference evidence="8" key="1">
    <citation type="submission" date="2021-10" db="EMBL/GenBank/DDBJ databases">
        <authorList>
            <person name="Criscuolo A."/>
        </authorList>
    </citation>
    <scope>NUCLEOTIDE SEQUENCE</scope>
    <source>
        <strain evidence="8">CIP111885</strain>
    </source>
</reference>
<keyword evidence="3 6" id="KW-0645">Protease</keyword>
<dbReference type="EC" id="3.4.21.89" evidence="6"/>
<dbReference type="InterPro" id="IPR036286">
    <property type="entry name" value="LexA/Signal_pep-like_sf"/>
</dbReference>
<dbReference type="PRINTS" id="PR00727">
    <property type="entry name" value="LEADERPTASE"/>
</dbReference>
<organism evidence="8 9">
    <name type="scientific">Pseudoneobacillus rhizosphaerae</name>
    <dbReference type="NCBI Taxonomy" id="2880968"/>
    <lineage>
        <taxon>Bacteria</taxon>
        <taxon>Bacillati</taxon>
        <taxon>Bacillota</taxon>
        <taxon>Bacilli</taxon>
        <taxon>Bacillales</taxon>
        <taxon>Bacillaceae</taxon>
        <taxon>Pseudoneobacillus</taxon>
    </lineage>
</organism>